<dbReference type="AlphaFoldDB" id="A0A6N7PT10"/>
<evidence type="ECO:0000256" key="5">
    <source>
        <dbReference type="ARBA" id="ARBA00023136"/>
    </source>
</evidence>
<keyword evidence="3 6" id="KW-0812">Transmembrane</keyword>
<evidence type="ECO:0000256" key="4">
    <source>
        <dbReference type="ARBA" id="ARBA00022989"/>
    </source>
</evidence>
<name>A0A6N7PT10_9BACT</name>
<feature type="transmembrane region" description="Helical" evidence="6">
    <location>
        <begin position="484"/>
        <end position="503"/>
    </location>
</feature>
<proteinExistence type="predicted"/>
<feature type="transmembrane region" description="Helical" evidence="6">
    <location>
        <begin position="381"/>
        <end position="398"/>
    </location>
</feature>
<keyword evidence="2" id="KW-0813">Transport</keyword>
<protein>
    <submittedName>
        <fullName evidence="7">Sodium:calcium symporter</fullName>
    </submittedName>
</protein>
<accession>A0A6N7PT10</accession>
<dbReference type="PANTHER" id="PTHR42948:SF1">
    <property type="entry name" value="TRANSPORTER"/>
    <property type="match status" value="1"/>
</dbReference>
<feature type="transmembrane region" description="Helical" evidence="6">
    <location>
        <begin position="98"/>
        <end position="126"/>
    </location>
</feature>
<dbReference type="PANTHER" id="PTHR42948">
    <property type="entry name" value="TRANSPORTER"/>
    <property type="match status" value="1"/>
</dbReference>
<dbReference type="InterPro" id="IPR000175">
    <property type="entry name" value="Na/ntran_symport"/>
</dbReference>
<sequence length="528" mass="56777">MDSTPRDGATRAGWGSRIGVILAAAGSAVGLGNFLRFPGQAAKHGGGAFMLPYFISLLVLGIPLAWAEWTMGRYAGVRGYHSAPGIFRVLLRHHAAKYLGVVALLIPFIVYTYYVVVEAWCLIYALHYATGDLMRGDDPGQYAAFFGRLTGATAEGSVFGGGDGLTLLGVVALCFALNLYLIVRGLSRGIEAFCKVAIPGLAVLATIVLVRVLLLGTPDPSKPSQSIEAGLGFMWNPRAEALFDPETWLAASGQIFFSLSVGFGVLVHYASYLRKKDDVALSALTANSMNELFEVCLGGLITIPAAFVFLGAIDPGTLESSFKLGFVTLPNVFAMMWGGRVFGFLWFFCLFIAAITSSVSMLQPVMVFFQEGTGMSRRRAAALLGVLCAVGSGIVLYFSKGLVALDTFDFWMGTVGIFVLATVQAVLYGWVFGIERGHEELHRGAHIKVPFVVQIGLKYVVPVYLLVIFAAFCVKNLPGRLEERQPGALVALGFVLAVTALLVKMVRLAERRWEQLEARGLTPGGKVS</sequence>
<dbReference type="NCBIfam" id="NF037979">
    <property type="entry name" value="Na_transp"/>
    <property type="match status" value="1"/>
</dbReference>
<feature type="transmembrane region" description="Helical" evidence="6">
    <location>
        <begin position="14"/>
        <end position="35"/>
    </location>
</feature>
<dbReference type="SUPFAM" id="SSF161070">
    <property type="entry name" value="SNF-like"/>
    <property type="match status" value="1"/>
</dbReference>
<dbReference type="PROSITE" id="PS50267">
    <property type="entry name" value="NA_NEUROTRAN_SYMP_3"/>
    <property type="match status" value="1"/>
</dbReference>
<evidence type="ECO:0000313" key="8">
    <source>
        <dbReference type="Proteomes" id="UP000440224"/>
    </source>
</evidence>
<feature type="transmembrane region" description="Helical" evidence="6">
    <location>
        <begin position="344"/>
        <end position="369"/>
    </location>
</feature>
<dbReference type="PRINTS" id="PR00176">
    <property type="entry name" value="NANEUSMPORT"/>
</dbReference>
<evidence type="ECO:0000256" key="6">
    <source>
        <dbReference type="SAM" id="Phobius"/>
    </source>
</evidence>
<dbReference type="GO" id="GO:0016020">
    <property type="term" value="C:membrane"/>
    <property type="evidence" value="ECO:0007669"/>
    <property type="project" value="UniProtKB-SubCell"/>
</dbReference>
<feature type="transmembrane region" description="Helical" evidence="6">
    <location>
        <begin position="410"/>
        <end position="431"/>
    </location>
</feature>
<comment type="subcellular location">
    <subcellularLocation>
        <location evidence="1">Membrane</location>
        <topology evidence="1">Multi-pass membrane protein</topology>
    </subcellularLocation>
</comment>
<feature type="transmembrane region" description="Helical" evidence="6">
    <location>
        <begin position="47"/>
        <end position="66"/>
    </location>
</feature>
<evidence type="ECO:0000256" key="2">
    <source>
        <dbReference type="ARBA" id="ARBA00022448"/>
    </source>
</evidence>
<feature type="transmembrane region" description="Helical" evidence="6">
    <location>
        <begin position="451"/>
        <end position="472"/>
    </location>
</feature>
<organism evidence="7 8">
    <name type="scientific">Polyangium spumosum</name>
    <dbReference type="NCBI Taxonomy" id="889282"/>
    <lineage>
        <taxon>Bacteria</taxon>
        <taxon>Pseudomonadati</taxon>
        <taxon>Myxococcota</taxon>
        <taxon>Polyangia</taxon>
        <taxon>Polyangiales</taxon>
        <taxon>Polyangiaceae</taxon>
        <taxon>Polyangium</taxon>
    </lineage>
</organism>
<feature type="transmembrane region" description="Helical" evidence="6">
    <location>
        <begin position="165"/>
        <end position="183"/>
    </location>
</feature>
<feature type="transmembrane region" description="Helical" evidence="6">
    <location>
        <begin position="248"/>
        <end position="271"/>
    </location>
</feature>
<gene>
    <name evidence="7" type="ORF">GF068_15955</name>
</gene>
<dbReference type="EMBL" id="WJIE01000004">
    <property type="protein sequence ID" value="MRG93395.1"/>
    <property type="molecule type" value="Genomic_DNA"/>
</dbReference>
<keyword evidence="4 6" id="KW-1133">Transmembrane helix</keyword>
<reference evidence="7 8" key="1">
    <citation type="submission" date="2019-10" db="EMBL/GenBank/DDBJ databases">
        <title>A soil myxobacterium in the family Polyangiaceae.</title>
        <authorList>
            <person name="Li Y."/>
            <person name="Wang J."/>
        </authorList>
    </citation>
    <scope>NUCLEOTIDE SEQUENCE [LARGE SCALE GENOMIC DNA]</scope>
    <source>
        <strain evidence="7 8">DSM 14734</strain>
    </source>
</reference>
<evidence type="ECO:0000313" key="7">
    <source>
        <dbReference type="EMBL" id="MRG93395.1"/>
    </source>
</evidence>
<dbReference type="InterPro" id="IPR037272">
    <property type="entry name" value="SNS_sf"/>
</dbReference>
<keyword evidence="8" id="KW-1185">Reference proteome</keyword>
<keyword evidence="5 6" id="KW-0472">Membrane</keyword>
<dbReference type="RefSeq" id="WP_153820231.1">
    <property type="nucleotide sequence ID" value="NZ_WJIE01000004.1"/>
</dbReference>
<dbReference type="Pfam" id="PF00209">
    <property type="entry name" value="SNF"/>
    <property type="match status" value="2"/>
</dbReference>
<comment type="caution">
    <text evidence="7">The sequence shown here is derived from an EMBL/GenBank/DDBJ whole genome shotgun (WGS) entry which is preliminary data.</text>
</comment>
<dbReference type="OrthoDB" id="9762833at2"/>
<dbReference type="Proteomes" id="UP000440224">
    <property type="component" value="Unassembled WGS sequence"/>
</dbReference>
<evidence type="ECO:0000256" key="3">
    <source>
        <dbReference type="ARBA" id="ARBA00022692"/>
    </source>
</evidence>
<feature type="transmembrane region" description="Helical" evidence="6">
    <location>
        <begin position="192"/>
        <end position="214"/>
    </location>
</feature>
<evidence type="ECO:0000256" key="1">
    <source>
        <dbReference type="ARBA" id="ARBA00004141"/>
    </source>
</evidence>
<feature type="transmembrane region" description="Helical" evidence="6">
    <location>
        <begin position="292"/>
        <end position="313"/>
    </location>
</feature>